<evidence type="ECO:0000259" key="3">
    <source>
        <dbReference type="Pfam" id="PF09335"/>
    </source>
</evidence>
<dbReference type="RefSeq" id="WP_230574638.1">
    <property type="nucleotide sequence ID" value="NZ_CAKJTI010000006.1"/>
</dbReference>
<dbReference type="InterPro" id="IPR051311">
    <property type="entry name" value="DedA_domain"/>
</dbReference>
<protein>
    <recommendedName>
        <fullName evidence="3">VTT domain-containing protein</fullName>
    </recommendedName>
</protein>
<dbReference type="Proteomes" id="UP000789423">
    <property type="component" value="Unassembled WGS sequence"/>
</dbReference>
<feature type="transmembrane region" description="Helical" evidence="2">
    <location>
        <begin position="12"/>
        <end position="31"/>
    </location>
</feature>
<gene>
    <name evidence="4" type="ORF">BACCIP111899_01637</name>
</gene>
<evidence type="ECO:0000313" key="4">
    <source>
        <dbReference type="EMBL" id="CAG9612460.1"/>
    </source>
</evidence>
<dbReference type="PANTHER" id="PTHR42709:SF9">
    <property type="entry name" value="ALKALINE PHOSPHATASE LIKE PROTEIN"/>
    <property type="match status" value="1"/>
</dbReference>
<feature type="domain" description="VTT" evidence="3">
    <location>
        <begin position="31"/>
        <end position="154"/>
    </location>
</feature>
<keyword evidence="2" id="KW-0472">Membrane</keyword>
<sequence>MELHELLLYIQHYGYGALFFCLWLGIIGMPIPDEMVVMSGGFVSSMDILKPIPAFILTYLGVVSGLSLGYILGKIFGSKILDTLMKKKKMKYLLKSQELLNKYGRYALVTSYFIPVVRHIVPYLVGINNMPFKTYAMYSYVTGFVWTFLYFIVGFIFGGNIERIAELTTKYGVFFGVAIAAAFGISYLYRHRKEQIVRRKESKEPCNEDLIG</sequence>
<dbReference type="Pfam" id="PF09335">
    <property type="entry name" value="VTT_dom"/>
    <property type="match status" value="1"/>
</dbReference>
<accession>A0ABN7ZYR8</accession>
<evidence type="ECO:0000256" key="2">
    <source>
        <dbReference type="SAM" id="Phobius"/>
    </source>
</evidence>
<dbReference type="PANTHER" id="PTHR42709">
    <property type="entry name" value="ALKALINE PHOSPHATASE LIKE PROTEIN"/>
    <property type="match status" value="1"/>
</dbReference>
<evidence type="ECO:0000256" key="1">
    <source>
        <dbReference type="ARBA" id="ARBA00010792"/>
    </source>
</evidence>
<proteinExistence type="inferred from homology"/>
<organism evidence="4 5">
    <name type="scientific">Bacillus rhizoplanae</name>
    <dbReference type="NCBI Taxonomy" id="2880966"/>
    <lineage>
        <taxon>Bacteria</taxon>
        <taxon>Bacillati</taxon>
        <taxon>Bacillota</taxon>
        <taxon>Bacilli</taxon>
        <taxon>Bacillales</taxon>
        <taxon>Bacillaceae</taxon>
        <taxon>Bacillus</taxon>
    </lineage>
</organism>
<keyword evidence="5" id="KW-1185">Reference proteome</keyword>
<feature type="transmembrane region" description="Helical" evidence="2">
    <location>
        <begin position="171"/>
        <end position="189"/>
    </location>
</feature>
<evidence type="ECO:0000313" key="5">
    <source>
        <dbReference type="Proteomes" id="UP000789423"/>
    </source>
</evidence>
<feature type="transmembrane region" description="Helical" evidence="2">
    <location>
        <begin position="103"/>
        <end position="125"/>
    </location>
</feature>
<keyword evidence="2" id="KW-0812">Transmembrane</keyword>
<comment type="similarity">
    <text evidence="1">Belongs to the DedA family.</text>
</comment>
<reference evidence="4 5" key="1">
    <citation type="submission" date="2021-10" db="EMBL/GenBank/DDBJ databases">
        <authorList>
            <person name="Criscuolo A."/>
        </authorList>
    </citation>
    <scope>NUCLEOTIDE SEQUENCE [LARGE SCALE GENOMIC DNA]</scope>
    <source>
        <strain evidence="5">CIP 111899</strain>
    </source>
</reference>
<feature type="transmembrane region" description="Helical" evidence="2">
    <location>
        <begin position="52"/>
        <end position="72"/>
    </location>
</feature>
<name>A0ABN7ZYR8_9BACI</name>
<dbReference type="InterPro" id="IPR032816">
    <property type="entry name" value="VTT_dom"/>
</dbReference>
<feature type="transmembrane region" description="Helical" evidence="2">
    <location>
        <begin position="137"/>
        <end position="159"/>
    </location>
</feature>
<keyword evidence="2" id="KW-1133">Transmembrane helix</keyword>
<comment type="caution">
    <text evidence="4">The sequence shown here is derived from an EMBL/GenBank/DDBJ whole genome shotgun (WGS) entry which is preliminary data.</text>
</comment>
<dbReference type="EMBL" id="CAKJTI010000006">
    <property type="protein sequence ID" value="CAG9612460.1"/>
    <property type="molecule type" value="Genomic_DNA"/>
</dbReference>